<reference evidence="1 2" key="1">
    <citation type="submission" date="2018-10" db="EMBL/GenBank/DDBJ databases">
        <title>A high-quality apple genome assembly.</title>
        <authorList>
            <person name="Hu J."/>
        </authorList>
    </citation>
    <scope>NUCLEOTIDE SEQUENCE [LARGE SCALE GENOMIC DNA]</scope>
    <source>
        <strain evidence="2">cv. HFTH1</strain>
        <tissue evidence="1">Young leaf</tissue>
    </source>
</reference>
<dbReference type="EMBL" id="RDQH01000339">
    <property type="protein sequence ID" value="RXH78469.1"/>
    <property type="molecule type" value="Genomic_DNA"/>
</dbReference>
<organism evidence="1 2">
    <name type="scientific">Malus domestica</name>
    <name type="common">Apple</name>
    <name type="synonym">Pyrus malus</name>
    <dbReference type="NCBI Taxonomy" id="3750"/>
    <lineage>
        <taxon>Eukaryota</taxon>
        <taxon>Viridiplantae</taxon>
        <taxon>Streptophyta</taxon>
        <taxon>Embryophyta</taxon>
        <taxon>Tracheophyta</taxon>
        <taxon>Spermatophyta</taxon>
        <taxon>Magnoliopsida</taxon>
        <taxon>eudicotyledons</taxon>
        <taxon>Gunneridae</taxon>
        <taxon>Pentapetalae</taxon>
        <taxon>rosids</taxon>
        <taxon>fabids</taxon>
        <taxon>Rosales</taxon>
        <taxon>Rosaceae</taxon>
        <taxon>Amygdaloideae</taxon>
        <taxon>Maleae</taxon>
        <taxon>Malus</taxon>
    </lineage>
</organism>
<accession>A0A498I6F0</accession>
<comment type="caution">
    <text evidence="1">The sequence shown here is derived from an EMBL/GenBank/DDBJ whole genome shotgun (WGS) entry which is preliminary data.</text>
</comment>
<dbReference type="AlphaFoldDB" id="A0A498I6F0"/>
<gene>
    <name evidence="1" type="ORF">DVH24_001987</name>
</gene>
<keyword evidence="2" id="KW-1185">Reference proteome</keyword>
<protein>
    <submittedName>
        <fullName evidence="1">Uncharacterized protein</fullName>
    </submittedName>
</protein>
<proteinExistence type="predicted"/>
<evidence type="ECO:0000313" key="1">
    <source>
        <dbReference type="EMBL" id="RXH78469.1"/>
    </source>
</evidence>
<dbReference type="Proteomes" id="UP000290289">
    <property type="component" value="Chromosome 13"/>
</dbReference>
<evidence type="ECO:0000313" key="2">
    <source>
        <dbReference type="Proteomes" id="UP000290289"/>
    </source>
</evidence>
<name>A0A498I6F0_MALDO</name>
<sequence length="62" mass="7136">MLLHEAFWELTGFGFRRNSKVKRVRERAFPIVVTHWEILVTRSFGSSLVLGSVGTPNLSEFE</sequence>